<dbReference type="PANTHER" id="PTHR34203:SF13">
    <property type="entry name" value="EXPRESSED PROTEIN"/>
    <property type="match status" value="1"/>
</dbReference>
<dbReference type="InterPro" id="IPR029063">
    <property type="entry name" value="SAM-dependent_MTases_sf"/>
</dbReference>
<sequence>MRAAVSDTAGSGVLYVPDTGRGTEAVASMAAEVGSAVPVATTTIDHIAPPDVSLIKLDVEGMEAAALRGAASVLSERSPVLLVELEYRRSPVDEVVDLLADHGYTAEILEDGRWRPSRASTSPRTRTACAPSSTAAATSARSSRAARTTSTTCCSVSRASTRPSRSPGPGCSARDRTTASPG</sequence>
<organism evidence="3 4">
    <name type="scientific">Actinokineospora soli</name>
    <dbReference type="NCBI Taxonomy" id="1048753"/>
    <lineage>
        <taxon>Bacteria</taxon>
        <taxon>Bacillati</taxon>
        <taxon>Actinomycetota</taxon>
        <taxon>Actinomycetes</taxon>
        <taxon>Pseudonocardiales</taxon>
        <taxon>Pseudonocardiaceae</taxon>
        <taxon>Actinokineospora</taxon>
    </lineage>
</organism>
<dbReference type="InterPro" id="IPR006342">
    <property type="entry name" value="FkbM_mtfrase"/>
</dbReference>
<evidence type="ECO:0000313" key="4">
    <source>
        <dbReference type="Proteomes" id="UP001596512"/>
    </source>
</evidence>
<dbReference type="NCBIfam" id="TIGR01444">
    <property type="entry name" value="fkbM_fam"/>
    <property type="match status" value="1"/>
</dbReference>
<accession>A0ABW2TI97</accession>
<keyword evidence="3" id="KW-0489">Methyltransferase</keyword>
<evidence type="ECO:0000259" key="2">
    <source>
        <dbReference type="Pfam" id="PF05050"/>
    </source>
</evidence>
<feature type="compositionally biased region" description="Low complexity" evidence="1">
    <location>
        <begin position="117"/>
        <end position="162"/>
    </location>
</feature>
<feature type="domain" description="Methyltransferase FkbM" evidence="2">
    <location>
        <begin position="27"/>
        <end position="104"/>
    </location>
</feature>
<dbReference type="Gene3D" id="3.40.50.150">
    <property type="entry name" value="Vaccinia Virus protein VP39"/>
    <property type="match status" value="1"/>
</dbReference>
<dbReference type="GO" id="GO:0008168">
    <property type="term" value="F:methyltransferase activity"/>
    <property type="evidence" value="ECO:0007669"/>
    <property type="project" value="UniProtKB-KW"/>
</dbReference>
<dbReference type="SUPFAM" id="SSF53335">
    <property type="entry name" value="S-adenosyl-L-methionine-dependent methyltransferases"/>
    <property type="match status" value="1"/>
</dbReference>
<name>A0ABW2TI97_9PSEU</name>
<evidence type="ECO:0000313" key="3">
    <source>
        <dbReference type="EMBL" id="MFC7612775.1"/>
    </source>
</evidence>
<dbReference type="InterPro" id="IPR052514">
    <property type="entry name" value="SAM-dependent_MTase"/>
</dbReference>
<keyword evidence="4" id="KW-1185">Reference proteome</keyword>
<reference evidence="4" key="1">
    <citation type="journal article" date="2019" name="Int. J. Syst. Evol. Microbiol.">
        <title>The Global Catalogue of Microorganisms (GCM) 10K type strain sequencing project: providing services to taxonomists for standard genome sequencing and annotation.</title>
        <authorList>
            <consortium name="The Broad Institute Genomics Platform"/>
            <consortium name="The Broad Institute Genome Sequencing Center for Infectious Disease"/>
            <person name="Wu L."/>
            <person name="Ma J."/>
        </authorList>
    </citation>
    <scope>NUCLEOTIDE SEQUENCE [LARGE SCALE GENOMIC DNA]</scope>
    <source>
        <strain evidence="4">JCM 17695</strain>
    </source>
</reference>
<dbReference type="GO" id="GO:0032259">
    <property type="term" value="P:methylation"/>
    <property type="evidence" value="ECO:0007669"/>
    <property type="project" value="UniProtKB-KW"/>
</dbReference>
<feature type="compositionally biased region" description="Basic and acidic residues" evidence="1">
    <location>
        <begin position="173"/>
        <end position="182"/>
    </location>
</feature>
<gene>
    <name evidence="3" type="ORF">ACFQV2_03085</name>
</gene>
<dbReference type="EMBL" id="JBHTEY010000004">
    <property type="protein sequence ID" value="MFC7612775.1"/>
    <property type="molecule type" value="Genomic_DNA"/>
</dbReference>
<dbReference type="PANTHER" id="PTHR34203">
    <property type="entry name" value="METHYLTRANSFERASE, FKBM FAMILY PROTEIN"/>
    <property type="match status" value="1"/>
</dbReference>
<dbReference type="Pfam" id="PF05050">
    <property type="entry name" value="Methyltransf_21"/>
    <property type="match status" value="1"/>
</dbReference>
<dbReference type="Proteomes" id="UP001596512">
    <property type="component" value="Unassembled WGS sequence"/>
</dbReference>
<feature type="region of interest" description="Disordered" evidence="1">
    <location>
        <begin position="115"/>
        <end position="182"/>
    </location>
</feature>
<evidence type="ECO:0000256" key="1">
    <source>
        <dbReference type="SAM" id="MobiDB-lite"/>
    </source>
</evidence>
<comment type="caution">
    <text evidence="3">The sequence shown here is derived from an EMBL/GenBank/DDBJ whole genome shotgun (WGS) entry which is preliminary data.</text>
</comment>
<protein>
    <submittedName>
        <fullName evidence="3">FkbM family methyltransferase</fullName>
    </submittedName>
</protein>
<keyword evidence="3" id="KW-0808">Transferase</keyword>
<proteinExistence type="predicted"/>